<evidence type="ECO:0000313" key="3">
    <source>
        <dbReference type="Proteomes" id="UP001497516"/>
    </source>
</evidence>
<accession>A0AAV2GB55</accession>
<keyword evidence="3" id="KW-1185">Reference proteome</keyword>
<dbReference type="Pfam" id="PF13456">
    <property type="entry name" value="RVT_3"/>
    <property type="match status" value="1"/>
</dbReference>
<gene>
    <name evidence="2" type="ORF">LTRI10_LOCUS47212</name>
</gene>
<dbReference type="PANTHER" id="PTHR47074:SF11">
    <property type="entry name" value="REVERSE TRANSCRIPTASE-LIKE PROTEIN"/>
    <property type="match status" value="1"/>
</dbReference>
<dbReference type="InterPro" id="IPR036397">
    <property type="entry name" value="RNaseH_sf"/>
</dbReference>
<dbReference type="InterPro" id="IPR002156">
    <property type="entry name" value="RNaseH_domain"/>
</dbReference>
<dbReference type="PANTHER" id="PTHR47074">
    <property type="entry name" value="BNAC02G40300D PROTEIN"/>
    <property type="match status" value="1"/>
</dbReference>
<reference evidence="2 3" key="1">
    <citation type="submission" date="2024-04" db="EMBL/GenBank/DDBJ databases">
        <authorList>
            <person name="Fracassetti M."/>
        </authorList>
    </citation>
    <scope>NUCLEOTIDE SEQUENCE [LARGE SCALE GENOMIC DNA]</scope>
</reference>
<dbReference type="EMBL" id="OZ034821">
    <property type="protein sequence ID" value="CAL1407552.1"/>
    <property type="molecule type" value="Genomic_DNA"/>
</dbReference>
<dbReference type="GO" id="GO:0003676">
    <property type="term" value="F:nucleic acid binding"/>
    <property type="evidence" value="ECO:0007669"/>
    <property type="project" value="InterPro"/>
</dbReference>
<dbReference type="AlphaFoldDB" id="A0AAV2GB55"/>
<organism evidence="2 3">
    <name type="scientific">Linum trigynum</name>
    <dbReference type="NCBI Taxonomy" id="586398"/>
    <lineage>
        <taxon>Eukaryota</taxon>
        <taxon>Viridiplantae</taxon>
        <taxon>Streptophyta</taxon>
        <taxon>Embryophyta</taxon>
        <taxon>Tracheophyta</taxon>
        <taxon>Spermatophyta</taxon>
        <taxon>Magnoliopsida</taxon>
        <taxon>eudicotyledons</taxon>
        <taxon>Gunneridae</taxon>
        <taxon>Pentapetalae</taxon>
        <taxon>rosids</taxon>
        <taxon>fabids</taxon>
        <taxon>Malpighiales</taxon>
        <taxon>Linaceae</taxon>
        <taxon>Linum</taxon>
    </lineage>
</organism>
<name>A0AAV2GB55_9ROSI</name>
<evidence type="ECO:0000313" key="2">
    <source>
        <dbReference type="EMBL" id="CAL1407552.1"/>
    </source>
</evidence>
<dbReference type="GO" id="GO:0004523">
    <property type="term" value="F:RNA-DNA hybrid ribonuclease activity"/>
    <property type="evidence" value="ECO:0007669"/>
    <property type="project" value="InterPro"/>
</dbReference>
<evidence type="ECO:0000259" key="1">
    <source>
        <dbReference type="Pfam" id="PF13456"/>
    </source>
</evidence>
<proteinExistence type="predicted"/>
<protein>
    <recommendedName>
        <fullName evidence="1">RNase H type-1 domain-containing protein</fullName>
    </recommendedName>
</protein>
<dbReference type="InterPro" id="IPR052929">
    <property type="entry name" value="RNase_H-like_EbsB-rel"/>
</dbReference>
<dbReference type="InterPro" id="IPR044730">
    <property type="entry name" value="RNase_H-like_dom_plant"/>
</dbReference>
<feature type="domain" description="RNase H type-1" evidence="1">
    <location>
        <begin position="68"/>
        <end position="193"/>
    </location>
</feature>
<dbReference type="CDD" id="cd06222">
    <property type="entry name" value="RNase_H_like"/>
    <property type="match status" value="1"/>
</dbReference>
<dbReference type="Proteomes" id="UP001497516">
    <property type="component" value="Chromosome 8"/>
</dbReference>
<sequence>MWYLWKENCNHLNNNHKMAEDEIIPRAMAWLEAYMDALGPLGTISIGGNRNPANENWTPPPEVVFKLNADAGFLQQTETGLGCILRDWWGEFRGATAMKDKGKCRPIEAKARAIWMGLREANRRVLSPLVVESDCLVLINKLKKKEGDRTELGSWCEEIWRMADANASLYGKHVEWSFSPRKSNTIAHWLAHSVGVWEHQVVWVDEPPLSLRVLIEAELGRAPPGPL</sequence>
<dbReference type="Gene3D" id="3.30.420.10">
    <property type="entry name" value="Ribonuclease H-like superfamily/Ribonuclease H"/>
    <property type="match status" value="1"/>
</dbReference>